<comment type="caution">
    <text evidence="2">The sequence shown here is derived from an EMBL/GenBank/DDBJ whole genome shotgun (WGS) entry which is preliminary data.</text>
</comment>
<accession>A0AAD3NJ50</accession>
<reference evidence="2" key="1">
    <citation type="submission" date="2022-08" db="EMBL/GenBank/DDBJ databases">
        <title>Genome sequencing of akame (Lates japonicus).</title>
        <authorList>
            <person name="Hashiguchi Y."/>
            <person name="Takahashi H."/>
        </authorList>
    </citation>
    <scope>NUCLEOTIDE SEQUENCE</scope>
    <source>
        <strain evidence="2">Kochi</strain>
    </source>
</reference>
<dbReference type="EMBL" id="BRZM01001942">
    <property type="protein sequence ID" value="GLD73993.1"/>
    <property type="molecule type" value="Genomic_DNA"/>
</dbReference>
<name>A0AAD3NJ50_LATJO</name>
<evidence type="ECO:0000256" key="1">
    <source>
        <dbReference type="SAM" id="MobiDB-lite"/>
    </source>
</evidence>
<feature type="region of interest" description="Disordered" evidence="1">
    <location>
        <begin position="1"/>
        <end position="25"/>
    </location>
</feature>
<keyword evidence="3" id="KW-1185">Reference proteome</keyword>
<dbReference type="Proteomes" id="UP001279410">
    <property type="component" value="Unassembled WGS sequence"/>
</dbReference>
<gene>
    <name evidence="2" type="ORF">AKAME5_002531900</name>
</gene>
<dbReference type="AlphaFoldDB" id="A0AAD3NJ50"/>
<sequence length="76" mass="8035">MTYGAQPVRSAQLGSAQHSSEPSTATCRMASIETAAEHERILREIESTDTNCIGPTLRSSSSVVQVELAAAFLPGE</sequence>
<organism evidence="2 3">
    <name type="scientific">Lates japonicus</name>
    <name type="common">Japanese lates</name>
    <dbReference type="NCBI Taxonomy" id="270547"/>
    <lineage>
        <taxon>Eukaryota</taxon>
        <taxon>Metazoa</taxon>
        <taxon>Chordata</taxon>
        <taxon>Craniata</taxon>
        <taxon>Vertebrata</taxon>
        <taxon>Euteleostomi</taxon>
        <taxon>Actinopterygii</taxon>
        <taxon>Neopterygii</taxon>
        <taxon>Teleostei</taxon>
        <taxon>Neoteleostei</taxon>
        <taxon>Acanthomorphata</taxon>
        <taxon>Carangaria</taxon>
        <taxon>Carangaria incertae sedis</taxon>
        <taxon>Centropomidae</taxon>
        <taxon>Lates</taxon>
    </lineage>
</organism>
<protein>
    <submittedName>
        <fullName evidence="2">Exocyst complex component 6B isoform X1</fullName>
    </submittedName>
</protein>
<proteinExistence type="predicted"/>
<feature type="compositionally biased region" description="Polar residues" evidence="1">
    <location>
        <begin position="12"/>
        <end position="25"/>
    </location>
</feature>
<evidence type="ECO:0000313" key="3">
    <source>
        <dbReference type="Proteomes" id="UP001279410"/>
    </source>
</evidence>
<evidence type="ECO:0000313" key="2">
    <source>
        <dbReference type="EMBL" id="GLD73993.1"/>
    </source>
</evidence>